<reference evidence="4" key="2">
    <citation type="journal article" date="2012" name="G3 (Bethesda)">
        <title>Pichia sorbitophila, an interspecies yeast hybrid reveals early steps of genome resolution following polyploidization.</title>
        <authorList>
            <person name="Leh Louis V."/>
            <person name="Despons L."/>
            <person name="Friedrich A."/>
            <person name="Martin T."/>
            <person name="Durrens P."/>
            <person name="Casaregola S."/>
            <person name="Neuveglise C."/>
            <person name="Fairhead C."/>
            <person name="Marck C."/>
            <person name="Cruz J.A."/>
            <person name="Straub M.L."/>
            <person name="Kugler V."/>
            <person name="Sacerdot C."/>
            <person name="Uzunov Z."/>
            <person name="Thierry A."/>
            <person name="Weiss S."/>
            <person name="Bleykasten C."/>
            <person name="De Montigny J."/>
            <person name="Jacques N."/>
            <person name="Jung P."/>
            <person name="Lemaire M."/>
            <person name="Mallet S."/>
            <person name="Morel G."/>
            <person name="Richard G.F."/>
            <person name="Sarkar A."/>
            <person name="Savel G."/>
            <person name="Schacherer J."/>
            <person name="Seret M.L."/>
            <person name="Talla E."/>
            <person name="Samson G."/>
            <person name="Jubin C."/>
            <person name="Poulain J."/>
            <person name="Vacherie B."/>
            <person name="Barbe V."/>
            <person name="Pelletier E."/>
            <person name="Sherman D.J."/>
            <person name="Westhof E."/>
            <person name="Weissenbach J."/>
            <person name="Baret P.V."/>
            <person name="Wincker P."/>
            <person name="Gaillardin C."/>
            <person name="Dujon B."/>
            <person name="Souciet J.L."/>
        </authorList>
    </citation>
    <scope>NUCLEOTIDE SEQUENCE [LARGE SCALE GENOMIC DNA]</scope>
    <source>
        <strain evidence="4">ATCC MYA-4447 / BCRC 22081 / CBS 7064 / NBRC 10061 / NRRL Y-12695</strain>
    </source>
</reference>
<evidence type="ECO:0000313" key="3">
    <source>
        <dbReference type="EMBL" id="CCE84467.1"/>
    </source>
</evidence>
<dbReference type="OMA" id="DYINDLW"/>
<dbReference type="Proteomes" id="UP000005222">
    <property type="component" value="Chromosome K"/>
</dbReference>
<dbReference type="PANTHER" id="PTHR13060:SF0">
    <property type="entry name" value="PROTEIN ECDYSONELESS HOMOLOG"/>
    <property type="match status" value="1"/>
</dbReference>
<dbReference type="EMBL" id="FO082048">
    <property type="protein sequence ID" value="CCE84467.1"/>
    <property type="molecule type" value="Genomic_DNA"/>
</dbReference>
<dbReference type="Proteomes" id="UP000005222">
    <property type="component" value="Chromosome L"/>
</dbReference>
<keyword evidence="4" id="KW-1185">Reference proteome</keyword>
<dbReference type="GO" id="GO:0005634">
    <property type="term" value="C:nucleus"/>
    <property type="evidence" value="ECO:0007669"/>
    <property type="project" value="TreeGrafter"/>
</dbReference>
<gene>
    <name evidence="2" type="primary">Piso0_004011</name>
    <name evidence="2" type="ORF">GNLVRS01_PISO0K07490g</name>
    <name evidence="3" type="ORF">GNLVRS01_PISO0L07491g</name>
</gene>
<dbReference type="HOGENOM" id="CLU_659069_0_0_1"/>
<sequence length="513" mass="59056">METRKDPEFVWDEPSVENVSYQLIFSENTAVFEIFSLKDDINIIRDELNDHLKPFLDFYPWSNLPPSFSVYKKGDVPYIYGELTYDLNINDEWVITALLWSFSKKFNDIFIHVFDSSDFEFLLVEAAELCPEWLEPSNAFNRIWINSGTILLINPDKRSDALKLNEALSDLFDANFQKYKAISEFYTSKFDGILGKYYFDLVYEVDVLLSDHAFSLICHYPWLISKSISEFSRTGIINPKNSERKWRGTTFKQRNVALPLLAYKQIELKQTKLLEVGTQIDFTSLVSLSIEEGINSIESSEDWNNFYKGTAKDVSRNAIVQNFIRLGLIPNNIDIDVSILSENKPDAEPGNSSDDVEAMDRFKKFFEDNEAGIDGAENDKTQKSSGLSSDIDEDDFFEFFLKEALKLSDDEIQGFRSDATNERPKQKRKIHTLKEYNDDSDYETDTSTEYTNTTIEKDDDNEDPLLNESEEEGDAINMDDLAYLKELLNSLKMEEGPGNVLLSQIMEKNTKSG</sequence>
<dbReference type="AlphaFoldDB" id="G8YA53"/>
<dbReference type="OrthoDB" id="27237at2759"/>
<evidence type="ECO:0000313" key="2">
    <source>
        <dbReference type="EMBL" id="CCE83436.1"/>
    </source>
</evidence>
<organism evidence="2 4">
    <name type="scientific">Pichia sorbitophila (strain ATCC MYA-4447 / BCRC 22081 / CBS 7064 / NBRC 10061 / NRRL Y-12695)</name>
    <name type="common">Hybrid yeast</name>
    <dbReference type="NCBI Taxonomy" id="559304"/>
    <lineage>
        <taxon>Eukaryota</taxon>
        <taxon>Fungi</taxon>
        <taxon>Dikarya</taxon>
        <taxon>Ascomycota</taxon>
        <taxon>Saccharomycotina</taxon>
        <taxon>Pichiomycetes</taxon>
        <taxon>Debaryomycetaceae</taxon>
        <taxon>Millerozyma</taxon>
    </lineage>
</organism>
<feature type="region of interest" description="Disordered" evidence="1">
    <location>
        <begin position="370"/>
        <end position="389"/>
    </location>
</feature>
<dbReference type="EMBL" id="FO082049">
    <property type="protein sequence ID" value="CCE83436.1"/>
    <property type="molecule type" value="Genomic_DNA"/>
</dbReference>
<accession>G8YA53</accession>
<evidence type="ECO:0000313" key="4">
    <source>
        <dbReference type="Proteomes" id="UP000005222"/>
    </source>
</evidence>
<proteinExistence type="predicted"/>
<dbReference type="STRING" id="559304.G8YA53"/>
<evidence type="ECO:0000256" key="1">
    <source>
        <dbReference type="SAM" id="MobiDB-lite"/>
    </source>
</evidence>
<feature type="region of interest" description="Disordered" evidence="1">
    <location>
        <begin position="437"/>
        <end position="474"/>
    </location>
</feature>
<name>G8YA53_PICSO</name>
<protein>
    <submittedName>
        <fullName evidence="2">Piso0_004011 protein</fullName>
    </submittedName>
</protein>
<reference evidence="2" key="1">
    <citation type="submission" date="2011-10" db="EMBL/GenBank/DDBJ databases">
        <authorList>
            <person name="Genoscope - CEA"/>
        </authorList>
    </citation>
    <scope>NUCLEOTIDE SEQUENCE</scope>
</reference>
<feature type="compositionally biased region" description="Acidic residues" evidence="1">
    <location>
        <begin position="457"/>
        <end position="474"/>
    </location>
</feature>
<dbReference type="eggNOG" id="KOG2406">
    <property type="taxonomic scope" value="Eukaryota"/>
</dbReference>
<dbReference type="Pfam" id="PF07093">
    <property type="entry name" value="SGT1"/>
    <property type="match status" value="1"/>
</dbReference>
<dbReference type="PANTHER" id="PTHR13060">
    <property type="entry name" value="SGT1 PROTEIN HSGT1 SUPPRESSOR OF GCR2"/>
    <property type="match status" value="1"/>
</dbReference>
<dbReference type="InterPro" id="IPR010770">
    <property type="entry name" value="Ecd"/>
</dbReference>
<dbReference type="InParanoid" id="G8YA53"/>